<keyword evidence="4" id="KW-1185">Reference proteome</keyword>
<gene>
    <name evidence="3" type="ORF">LY90DRAFT_700436</name>
</gene>
<evidence type="ECO:0000256" key="1">
    <source>
        <dbReference type="SAM" id="MobiDB-lite"/>
    </source>
</evidence>
<feature type="region of interest" description="Disordered" evidence="1">
    <location>
        <begin position="870"/>
        <end position="902"/>
    </location>
</feature>
<feature type="compositionally biased region" description="Polar residues" evidence="1">
    <location>
        <begin position="1631"/>
        <end position="1642"/>
    </location>
</feature>
<feature type="compositionally biased region" description="Polar residues" evidence="1">
    <location>
        <begin position="411"/>
        <end position="431"/>
    </location>
</feature>
<dbReference type="InterPro" id="IPR051177">
    <property type="entry name" value="CIK-Related_Protein"/>
</dbReference>
<feature type="region of interest" description="Disordered" evidence="1">
    <location>
        <begin position="942"/>
        <end position="1002"/>
    </location>
</feature>
<dbReference type="Proteomes" id="UP000193920">
    <property type="component" value="Unassembled WGS sequence"/>
</dbReference>
<feature type="region of interest" description="Disordered" evidence="1">
    <location>
        <begin position="1748"/>
        <end position="1780"/>
    </location>
</feature>
<feature type="compositionally biased region" description="Low complexity" evidence="1">
    <location>
        <begin position="813"/>
        <end position="824"/>
    </location>
</feature>
<dbReference type="PANTHER" id="PTHR12984:SF3">
    <property type="entry name" value="N-TERMINAL KINASE-LIKE PROTEIN"/>
    <property type="match status" value="1"/>
</dbReference>
<evidence type="ECO:0000313" key="3">
    <source>
        <dbReference type="EMBL" id="ORY68007.1"/>
    </source>
</evidence>
<dbReference type="OrthoDB" id="447103at2759"/>
<comment type="caution">
    <text evidence="3">The sequence shown here is derived from an EMBL/GenBank/DDBJ whole genome shotgun (WGS) entry which is preliminary data.</text>
</comment>
<feature type="compositionally biased region" description="Basic and acidic residues" evidence="1">
    <location>
        <begin position="1296"/>
        <end position="1315"/>
    </location>
</feature>
<feature type="domain" description="Protein kinase" evidence="2">
    <location>
        <begin position="12"/>
        <end position="324"/>
    </location>
</feature>
<dbReference type="GO" id="GO:0005524">
    <property type="term" value="F:ATP binding"/>
    <property type="evidence" value="ECO:0007669"/>
    <property type="project" value="InterPro"/>
</dbReference>
<dbReference type="SUPFAM" id="SSF56112">
    <property type="entry name" value="Protein kinase-like (PK-like)"/>
    <property type="match status" value="1"/>
</dbReference>
<feature type="compositionally biased region" description="Basic and acidic residues" evidence="1">
    <location>
        <begin position="765"/>
        <end position="780"/>
    </location>
</feature>
<dbReference type="STRING" id="1754190.A0A1Y2E9C3"/>
<feature type="compositionally biased region" description="Acidic residues" evidence="1">
    <location>
        <begin position="1534"/>
        <end position="1545"/>
    </location>
</feature>
<feature type="compositionally biased region" description="Acidic residues" evidence="1">
    <location>
        <begin position="1406"/>
        <end position="1415"/>
    </location>
</feature>
<feature type="compositionally biased region" description="Basic and acidic residues" evidence="1">
    <location>
        <begin position="1221"/>
        <end position="1236"/>
    </location>
</feature>
<feature type="compositionally biased region" description="Polar residues" evidence="1">
    <location>
        <begin position="700"/>
        <end position="718"/>
    </location>
</feature>
<feature type="compositionally biased region" description="Basic and acidic residues" evidence="1">
    <location>
        <begin position="1762"/>
        <end position="1780"/>
    </location>
</feature>
<sequence>MGNQESRVSSNYNIKNVVIENDYFSVLEAVSKKDNLETVSIFRYKNKLDLSEKQGETEDINATLFKNAVQRIKTIRHPGIVKFLNADIYSESPAIVTANVIPLKSVLNDVTPENLCTGIFNLLKTIEFLHQNCRLVYNNICLESIFVPKNNYTKWLIGEFQYSIPINAAKSESQKIIDVIPSRLQPSQDEKENNSFYRDYWLMGKLIEEIIEPYASKKGKGTINWIPLKQIALQMQDTIPQNRKSVTEVINEPFFNNNVIIEVLEILRNYKIKDEINILPEIIQKEVINESFSDILFVELFRDPVQGNTLISEECYKNKIIPYILEMMKLRQWGTRIVLLKLIDSYYDAVIRYDTDEKNRDFVITEVLVGLEDMDSDIYLNSFSALTKILKKTKLKNDNANPVVNEKNNDDVSSNVGSRRNSTINDKSQSLSSEKKDNSYLSVNVLINRFIIPHFIRMQISDNKEQKLESMRQVVELWKHYIRIEKDDLEVGQAAKSINANILKTMKFIVKLFKIDELSNIINDIFLKDILNNHNSFGYYYVSSYIMPLLVTHLPRTSMDLRNDEINILQTLLDYLSKCSQQYLIEEDTSSNVKKLKNMYSNKFQTLEKYHFVKAGPTRKAERSTSRTSFSTSNSSFDYSSRNNSKSDLSEISKKNSFDITPKRKNSNNITAGPTPIIKNDIQISSEKKNIKSSISKNSWDNIGVQSDNATNSKTNDGWNFDWSDEENDNSMTLEKDKEFDVNVTSPAITKKKDEEVKQVNQMTNHKDTKEVKEKDKKEKEEEEEEEEEIKAPIKKNVVPIATGAATAGIFNKSPMKMSSMKSMKLGHKKENQQSSLKKKLNDFNKMQQLKSQKKKEDNVKMKEIEDIMSLMSNDTPSKTPKKKTPVSSKSNSILSSNNSKNANKHKILDDLNSINREENNLINSGWDDLDDLDDLDGTTTSNYNDGWNDIPQLNDNTTKKDSSKNEWEFNNDFSDISIPGMNNNNNNNNNNDINNNVNTDTKNEKLKDVNNAWDFNTDLDIPTFDKPKEHINNKTDKTNLNNAWGFNTDFDFPKMPEVNDTEKVEDQSKIIDSWDFNNDFEIPEIKEDKKIQSPTKVADNINEQGNSWDFNNDFSIPEIKEDKKIEEPVIEPKQEVSNAWDLNDNFDIPESINKEKIDEPVVEESKKEVNVDEPLSAWDFNDDFDIPEVKKEEKVEETKKEENIIEPPNAWDLNDNFDIPEAKKENEVKETKNEDNNIQPSSAWDINDNFDIPEVKKEEDTGETKKEENIVEPPSAWDFNENFNIPEIKENEKKVEEPIVEEVPKNEEEKEKIEPSNSWDFNDNFDIPEINEETKVEEIPKKEEEKKVEKPIVEETPKEENKMVEERVVEEVPKEEEGENKKVEETVDEEVPKEEEEENKKVEETIVEEIPKDEEENKKVEETIVEEIPKDEEENKKVEEIIVEEIPKDEEENKKVEETVIEELPKKEEEENKTVEETVVEEIPKEEVVNKKVEEVVIKETPKEEEEENKKVEEIVIEETPKEEEENKKVEEIVIEETPKEEEEENKKVEETVVEETPKEEEEQNEKVEEIVMEETPKEEEQVNKIEKQSSSFDFKETISDINKFEKSKDRNLEKTESIIEGIMEATKINPLSDSESSVATESYEESRKKSLKINKNNDPIPEDAEIIEEVIEVVREVDEIDPNNPDLTETVEIVEELIEVKDGDENYEKFKSRSEVPSPAKDESKLISNIVDKSDENIMITSNSWDYNDKLDLPDIPDLSESKESAITSKTEEEIQQEKENKLIDELKNSSRDMITSNSWDFDDNLDLPEI</sequence>
<feature type="region of interest" description="Disordered" evidence="1">
    <location>
        <begin position="812"/>
        <end position="836"/>
    </location>
</feature>
<reference evidence="3 4" key="1">
    <citation type="submission" date="2016-08" db="EMBL/GenBank/DDBJ databases">
        <title>A Parts List for Fungal Cellulosomes Revealed by Comparative Genomics.</title>
        <authorList>
            <consortium name="DOE Joint Genome Institute"/>
            <person name="Haitjema C.H."/>
            <person name="Gilmore S.P."/>
            <person name="Henske J.K."/>
            <person name="Solomon K.V."/>
            <person name="De Groot R."/>
            <person name="Kuo A."/>
            <person name="Mondo S.J."/>
            <person name="Salamov A.A."/>
            <person name="Labutti K."/>
            <person name="Zhao Z."/>
            <person name="Chiniquy J."/>
            <person name="Barry K."/>
            <person name="Brewer H.M."/>
            <person name="Purvine S.O."/>
            <person name="Wright A.T."/>
            <person name="Boxma B."/>
            <person name="Van Alen T."/>
            <person name="Hackstein J.H."/>
            <person name="Baker S.E."/>
            <person name="Grigoriev I.V."/>
            <person name="O'Malley M.A."/>
        </authorList>
    </citation>
    <scope>NUCLEOTIDE SEQUENCE [LARGE SCALE GENOMIC DNA]</scope>
    <source>
        <strain evidence="3 4">G1</strain>
    </source>
</reference>
<dbReference type="GO" id="GO:0005737">
    <property type="term" value="C:cytoplasm"/>
    <property type="evidence" value="ECO:0007669"/>
    <property type="project" value="TreeGrafter"/>
</dbReference>
<feature type="region of interest" description="Disordered" evidence="1">
    <location>
        <begin position="1164"/>
        <end position="1284"/>
    </location>
</feature>
<feature type="compositionally biased region" description="Acidic residues" evidence="1">
    <location>
        <begin position="1387"/>
        <end position="1398"/>
    </location>
</feature>
<evidence type="ECO:0000313" key="4">
    <source>
        <dbReference type="Proteomes" id="UP000193920"/>
    </source>
</evidence>
<protein>
    <recommendedName>
        <fullName evidence="2">Protein kinase domain-containing protein</fullName>
    </recommendedName>
</protein>
<feature type="region of interest" description="Disordered" evidence="1">
    <location>
        <begin position="753"/>
        <end position="791"/>
    </location>
</feature>
<feature type="compositionally biased region" description="Polar residues" evidence="1">
    <location>
        <begin position="942"/>
        <end position="957"/>
    </location>
</feature>
<feature type="region of interest" description="Disordered" evidence="1">
    <location>
        <begin position="1630"/>
        <end position="1661"/>
    </location>
</feature>
<feature type="region of interest" description="Disordered" evidence="1">
    <location>
        <begin position="618"/>
        <end position="676"/>
    </location>
</feature>
<dbReference type="GO" id="GO:0006409">
    <property type="term" value="P:tRNA export from nucleus"/>
    <property type="evidence" value="ECO:0007669"/>
    <property type="project" value="TreeGrafter"/>
</dbReference>
<organism evidence="3 4">
    <name type="scientific">Neocallimastix californiae</name>
    <dbReference type="NCBI Taxonomy" id="1754190"/>
    <lineage>
        <taxon>Eukaryota</taxon>
        <taxon>Fungi</taxon>
        <taxon>Fungi incertae sedis</taxon>
        <taxon>Chytridiomycota</taxon>
        <taxon>Chytridiomycota incertae sedis</taxon>
        <taxon>Neocallimastigomycetes</taxon>
        <taxon>Neocallimastigales</taxon>
        <taxon>Neocallimastigaceae</taxon>
        <taxon>Neocallimastix</taxon>
    </lineage>
</organism>
<feature type="compositionally biased region" description="Basic and acidic residues" evidence="1">
    <location>
        <begin position="648"/>
        <end position="657"/>
    </location>
</feature>
<dbReference type="Gene3D" id="3.30.200.20">
    <property type="entry name" value="Phosphorylase Kinase, domain 1"/>
    <property type="match status" value="1"/>
</dbReference>
<feature type="region of interest" description="Disordered" evidence="1">
    <location>
        <begin position="400"/>
        <end position="431"/>
    </location>
</feature>
<dbReference type="InterPro" id="IPR011009">
    <property type="entry name" value="Kinase-like_dom_sf"/>
</dbReference>
<feature type="compositionally biased region" description="Acidic residues" evidence="1">
    <location>
        <begin position="1516"/>
        <end position="1525"/>
    </location>
</feature>
<feature type="compositionally biased region" description="Basic and acidic residues" evidence="1">
    <location>
        <begin position="1333"/>
        <end position="1373"/>
    </location>
</feature>
<feature type="compositionally biased region" description="Basic and acidic residues" evidence="1">
    <location>
        <begin position="1188"/>
        <end position="1204"/>
    </location>
</feature>
<feature type="region of interest" description="Disordered" evidence="1">
    <location>
        <begin position="1296"/>
        <end position="1427"/>
    </location>
</feature>
<feature type="compositionally biased region" description="Basic and acidic residues" evidence="1">
    <location>
        <begin position="958"/>
        <end position="968"/>
    </location>
</feature>
<feature type="region of interest" description="Disordered" evidence="1">
    <location>
        <begin position="1502"/>
        <end position="1590"/>
    </location>
</feature>
<feature type="compositionally biased region" description="Basic and acidic residues" evidence="1">
    <location>
        <begin position="1254"/>
        <end position="1270"/>
    </location>
</feature>
<feature type="compositionally biased region" description="Low complexity" evidence="1">
    <location>
        <begin position="983"/>
        <end position="999"/>
    </location>
</feature>
<dbReference type="PANTHER" id="PTHR12984">
    <property type="entry name" value="SCY1-RELATED S/T PROTEIN KINASE-LIKE"/>
    <property type="match status" value="1"/>
</dbReference>
<feature type="compositionally biased region" description="Acidic residues" evidence="1">
    <location>
        <begin position="1553"/>
        <end position="1565"/>
    </location>
</feature>
<dbReference type="InterPro" id="IPR000719">
    <property type="entry name" value="Prot_kinase_dom"/>
</dbReference>
<feature type="compositionally biased region" description="Basic and acidic residues" evidence="1">
    <location>
        <begin position="1502"/>
        <end position="1515"/>
    </location>
</feature>
<dbReference type="GO" id="GO:0004672">
    <property type="term" value="F:protein kinase activity"/>
    <property type="evidence" value="ECO:0007669"/>
    <property type="project" value="InterPro"/>
</dbReference>
<feature type="compositionally biased region" description="Basic and acidic residues" evidence="1">
    <location>
        <begin position="1566"/>
        <end position="1590"/>
    </location>
</feature>
<evidence type="ECO:0000259" key="2">
    <source>
        <dbReference type="PROSITE" id="PS50011"/>
    </source>
</evidence>
<dbReference type="EMBL" id="MCOG01000047">
    <property type="protein sequence ID" value="ORY68007.1"/>
    <property type="molecule type" value="Genomic_DNA"/>
</dbReference>
<feature type="region of interest" description="Disordered" evidence="1">
    <location>
        <begin position="699"/>
        <end position="729"/>
    </location>
</feature>
<feature type="compositionally biased region" description="Low complexity" evidence="1">
    <location>
        <begin position="886"/>
        <end position="902"/>
    </location>
</feature>
<name>A0A1Y2E9C3_9FUNG</name>
<proteinExistence type="predicted"/>
<feature type="compositionally biased region" description="Low complexity" evidence="1">
    <location>
        <begin position="626"/>
        <end position="647"/>
    </location>
</feature>
<dbReference type="PROSITE" id="PS50011">
    <property type="entry name" value="PROTEIN_KINASE_DOM"/>
    <property type="match status" value="1"/>
</dbReference>
<accession>A0A1Y2E9C3</accession>